<proteinExistence type="inferred from homology"/>
<dbReference type="InterPro" id="IPR019452">
    <property type="entry name" value="VPS39/TGF_beta_rcpt-assoc_1"/>
</dbReference>
<dbReference type="PANTHER" id="PTHR12894">
    <property type="entry name" value="CNH DOMAIN CONTAINING"/>
    <property type="match status" value="1"/>
</dbReference>
<dbReference type="GO" id="GO:0000329">
    <property type="term" value="C:fungal-type vacuole membrane"/>
    <property type="evidence" value="ECO:0007669"/>
    <property type="project" value="TreeGrafter"/>
</dbReference>
<dbReference type="GO" id="GO:0006914">
    <property type="term" value="P:autophagy"/>
    <property type="evidence" value="ECO:0007669"/>
    <property type="project" value="TreeGrafter"/>
</dbReference>
<dbReference type="Pfam" id="PF10366">
    <property type="entry name" value="Vps39_1"/>
    <property type="match status" value="1"/>
</dbReference>
<evidence type="ECO:0000256" key="2">
    <source>
        <dbReference type="ARBA" id="ARBA00023136"/>
    </source>
</evidence>
<comment type="subcellular location">
    <subcellularLocation>
        <location evidence="1">Endomembrane system</location>
        <topology evidence="1">Peripheral membrane protein</topology>
    </subcellularLocation>
</comment>
<dbReference type="InterPro" id="IPR032914">
    <property type="entry name" value="Vam6/VPS39/TRAP1"/>
</dbReference>
<comment type="caution">
    <text evidence="5">The sequence shown here is derived from an EMBL/GenBank/DDBJ whole genome shotgun (WGS) entry which is preliminary data.</text>
</comment>
<evidence type="ECO:0000256" key="1">
    <source>
        <dbReference type="ARBA" id="ARBA00004184"/>
    </source>
</evidence>
<accession>A0A9P7BAY6</accession>
<dbReference type="EMBL" id="PUHR01000018">
    <property type="protein sequence ID" value="KAG0670883.1"/>
    <property type="molecule type" value="Genomic_DNA"/>
</dbReference>
<comment type="similarity">
    <text evidence="3">Belongs to the VAM6/VPS39 family.</text>
</comment>
<dbReference type="AlphaFoldDB" id="A0A9P7BAY6"/>
<evidence type="ECO:0000259" key="4">
    <source>
        <dbReference type="Pfam" id="PF10366"/>
    </source>
</evidence>
<evidence type="ECO:0000313" key="6">
    <source>
        <dbReference type="Proteomes" id="UP000750334"/>
    </source>
</evidence>
<keyword evidence="6" id="KW-1185">Reference proteome</keyword>
<evidence type="ECO:0000256" key="3">
    <source>
        <dbReference type="ARBA" id="ARBA00038201"/>
    </source>
</evidence>
<dbReference type="Proteomes" id="UP000750334">
    <property type="component" value="Unassembled WGS sequence"/>
</dbReference>
<sequence length="1111" mass="128795">MLRARLRDTIDSPGIAAVLPIAESKRLILAKTDGNIEVYSREHTKFKLFQVYPNILQNLHIDDPRIKDLLYSDRLSTIFIQCKNVILLLNSYNLHVYDRVVDKRGISKCWILSTEISKAAPDSDDDEEGTYFHNIYNEEEPAVDTERDLGSDATRENSTSTFLLYSTAKQSKLRLLIWFERVYKSMTEITLPSSSEYVTSANATPNGIILTTNNAVYVWSYTLSELVRIRKIVKRKYPTDMVSAIGDLRGQCHISDPNRVGKSGSSSYNVLERVSSSQGSNLTKKSGFSGFWGRKGVEDERGYKKIRYSFNDRQSSTLIVDGMTESLFEINFENRNAPFLISNPHEQFFEWNSTFETIEYLSTDILMLYNSNLVKFVDYKNVLGTYLIIWTNNDRILLYHYQVDDEGSGLDDNADNSSNDNNSKDEVSICGRLHDSDFYYLWRKVLFYQFFLSSPYSIELCASPNQEESLDICAMKLRDFTVLWCLRIFDSLGRCLKIISSNYTKSAEIMNKNKINISKFDRKYIETLEEIIIKGVYTYFIEVWAPPQLVILNTFPKGISELVNTLTNENHECINENTNLSTSGVFSITPDLFKKWIFPYLTDTRRHLKNLQKTGNSGIMWNYYGRSIKQKFEFFLLDNHGQLKIDDMLRLVDTVLFKVYIKYVPSMVGPLIRVDNSCDQEIVVTTLKSHKMAQELVNFYFQHGQHQEALGYLVNLSHTTTDESNQEKLKSIVKVLVISYLRSMDSQYIVEIFHYTSWLLESYGYTDTDRDQILEDVFFNNKNVDVGKNGMKIYKFISKFREILSLTYLELCVSDDETYNESLLFQLITRYLTEIKNGLVRKKMRSLFELPLDYNPTKMFSILDGFLENDRDNDDNVLTIDIRHFLQVLETFALFKDGKHKESIDILYSGLGDYQKSKRYCDRLYNSNKEEGLKISIYLLDKIIDCYELELKEDHIDTVKELPSCHQILTFISDQGTKIDSMLLLGKLPKSLPVSLMKKELTNIIIAKQLAKEELDLKKSLLQVEIVNSTFKVNEQLSKFVTLNETYKCSICKKSFSTLTSEETKWYNTDDKDYMVHYNCGKVLQSRLFPDQVKYGDNSKGPTTVKDIRRA</sequence>
<dbReference type="GO" id="GO:0034058">
    <property type="term" value="P:endosomal vesicle fusion"/>
    <property type="evidence" value="ECO:0007669"/>
    <property type="project" value="TreeGrafter"/>
</dbReference>
<reference evidence="5 6" key="1">
    <citation type="submission" date="2020-11" db="EMBL/GenBank/DDBJ databases">
        <title>Kefir isolates.</title>
        <authorList>
            <person name="Marcisauskas S."/>
            <person name="Kim Y."/>
            <person name="Blasche S."/>
        </authorList>
    </citation>
    <scope>NUCLEOTIDE SEQUENCE [LARGE SCALE GENOMIC DNA]</scope>
    <source>
        <strain evidence="5 6">OG2</strain>
    </source>
</reference>
<dbReference type="GO" id="GO:0012505">
    <property type="term" value="C:endomembrane system"/>
    <property type="evidence" value="ECO:0007669"/>
    <property type="project" value="UniProtKB-SubCell"/>
</dbReference>
<keyword evidence="2" id="KW-0472">Membrane</keyword>
<protein>
    <submittedName>
        <fullName evidence="5">Vacuolar morphogenesis protein 6</fullName>
    </submittedName>
</protein>
<name>A0A9P7BAY6_MAUEX</name>
<feature type="domain" description="Vacuolar sorting protein 39/Transforming growth factor beta receptor-associated" evidence="4">
    <location>
        <begin position="652"/>
        <end position="760"/>
    </location>
</feature>
<evidence type="ECO:0000313" key="5">
    <source>
        <dbReference type="EMBL" id="KAG0670883.1"/>
    </source>
</evidence>
<dbReference type="OrthoDB" id="5325112at2759"/>
<organism evidence="5 6">
    <name type="scientific">Maudiozyma exigua</name>
    <name type="common">Yeast</name>
    <name type="synonym">Kazachstania exigua</name>
    <dbReference type="NCBI Taxonomy" id="34358"/>
    <lineage>
        <taxon>Eukaryota</taxon>
        <taxon>Fungi</taxon>
        <taxon>Dikarya</taxon>
        <taxon>Ascomycota</taxon>
        <taxon>Saccharomycotina</taxon>
        <taxon>Saccharomycetes</taxon>
        <taxon>Saccharomycetales</taxon>
        <taxon>Saccharomycetaceae</taxon>
        <taxon>Maudiozyma</taxon>
    </lineage>
</organism>
<gene>
    <name evidence="5" type="primary">VAM6</name>
    <name evidence="5" type="ORF">C6P45_001648</name>
</gene>
<dbReference type="PANTHER" id="PTHR12894:SF49">
    <property type="entry name" value="VAM6_VPS39-LIKE PROTEIN"/>
    <property type="match status" value="1"/>
</dbReference>